<evidence type="ECO:0000256" key="12">
    <source>
        <dbReference type="ARBA" id="ARBA00073059"/>
    </source>
</evidence>
<accession>A0A7Y9KLL3</accession>
<dbReference type="NCBIfam" id="NF006884">
    <property type="entry name" value="PRK09375.2-5"/>
    <property type="match status" value="1"/>
</dbReference>
<dbReference type="PANTHER" id="PTHR30573:SF0">
    <property type="entry name" value="QUINOLINATE SYNTHASE, CHLOROPLASTIC"/>
    <property type="match status" value="1"/>
</dbReference>
<comment type="pathway">
    <text evidence="2 13">Cofactor biosynthesis; NAD(+) biosynthesis; quinolinate from iminoaspartate: step 1/1.</text>
</comment>
<dbReference type="GO" id="GO:0046872">
    <property type="term" value="F:metal ion binding"/>
    <property type="evidence" value="ECO:0007669"/>
    <property type="project" value="UniProtKB-KW"/>
</dbReference>
<dbReference type="EC" id="2.5.1.72" evidence="3 13"/>
<comment type="similarity">
    <text evidence="13">Belongs to the quinolinate synthase family. Type 3 subfamily.</text>
</comment>
<dbReference type="FunFam" id="3.40.50.10800:FF:000001">
    <property type="entry name" value="Quinolinate synthase A"/>
    <property type="match status" value="1"/>
</dbReference>
<evidence type="ECO:0000256" key="3">
    <source>
        <dbReference type="ARBA" id="ARBA00012669"/>
    </source>
</evidence>
<dbReference type="GO" id="GO:0051539">
    <property type="term" value="F:4 iron, 4 sulfur cluster binding"/>
    <property type="evidence" value="ECO:0007669"/>
    <property type="project" value="UniProtKB-KW"/>
</dbReference>
<keyword evidence="15" id="KW-1185">Reference proteome</keyword>
<feature type="binding site" evidence="13">
    <location>
        <position position="388"/>
    </location>
    <ligand>
        <name>[4Fe-4S] cluster</name>
        <dbReference type="ChEBI" id="CHEBI:49883"/>
    </ligand>
</feature>
<evidence type="ECO:0000256" key="6">
    <source>
        <dbReference type="ARBA" id="ARBA00022642"/>
    </source>
</evidence>
<comment type="subcellular location">
    <subcellularLocation>
        <location evidence="13">Cytoplasm</location>
    </subcellularLocation>
</comment>
<feature type="binding site" evidence="13">
    <location>
        <position position="120"/>
    </location>
    <ligand>
        <name>iminosuccinate</name>
        <dbReference type="ChEBI" id="CHEBI:77875"/>
    </ligand>
</feature>
<keyword evidence="5 13" id="KW-0963">Cytoplasm</keyword>
<keyword evidence="7 13" id="KW-0808">Transferase</keyword>
<keyword evidence="10 13" id="KW-0411">Iron-sulfur</keyword>
<dbReference type="Gene3D" id="3.40.50.10800">
    <property type="entry name" value="NadA-like"/>
    <property type="match status" value="3"/>
</dbReference>
<feature type="binding site" evidence="13">
    <location>
        <begin position="208"/>
        <end position="210"/>
    </location>
    <ligand>
        <name>iminosuccinate</name>
        <dbReference type="ChEBI" id="CHEBI:77875"/>
    </ligand>
</feature>
<feature type="binding site" evidence="13">
    <location>
        <begin position="324"/>
        <end position="326"/>
    </location>
    <ligand>
        <name>iminosuccinate</name>
        <dbReference type="ChEBI" id="CHEBI:77875"/>
    </ligand>
</feature>
<dbReference type="InterPro" id="IPR036094">
    <property type="entry name" value="NadA_sf"/>
</dbReference>
<evidence type="ECO:0000256" key="9">
    <source>
        <dbReference type="ARBA" id="ARBA00023004"/>
    </source>
</evidence>
<evidence type="ECO:0000256" key="10">
    <source>
        <dbReference type="ARBA" id="ARBA00023014"/>
    </source>
</evidence>
<keyword evidence="6 13" id="KW-0662">Pyridine nucleotide biosynthesis</keyword>
<dbReference type="Pfam" id="PF02445">
    <property type="entry name" value="NadA"/>
    <property type="match status" value="1"/>
</dbReference>
<dbReference type="GO" id="GO:0005829">
    <property type="term" value="C:cytosol"/>
    <property type="evidence" value="ECO:0007669"/>
    <property type="project" value="TreeGrafter"/>
</dbReference>
<evidence type="ECO:0000256" key="13">
    <source>
        <dbReference type="HAMAP-Rule" id="MF_00569"/>
    </source>
</evidence>
<keyword evidence="4 13" id="KW-0004">4Fe-4S</keyword>
<feature type="binding site" evidence="13">
    <location>
        <position position="103"/>
    </location>
    <ligand>
        <name>iminosuccinate</name>
        <dbReference type="ChEBI" id="CHEBI:77875"/>
    </ligand>
</feature>
<evidence type="ECO:0000313" key="14">
    <source>
        <dbReference type="EMBL" id="NYE19884.1"/>
    </source>
</evidence>
<evidence type="ECO:0000256" key="4">
    <source>
        <dbReference type="ARBA" id="ARBA00022485"/>
    </source>
</evidence>
<dbReference type="PANTHER" id="PTHR30573">
    <property type="entry name" value="QUINOLINATE SYNTHETASE A"/>
    <property type="match status" value="1"/>
</dbReference>
<keyword evidence="8 13" id="KW-0479">Metal-binding</keyword>
<comment type="function">
    <text evidence="1 13">Catalyzes the condensation of iminoaspartate with dihydroxyacetone phosphate to form quinolinate.</text>
</comment>
<dbReference type="NCBIfam" id="TIGR00550">
    <property type="entry name" value="nadA"/>
    <property type="match status" value="1"/>
</dbReference>
<sequence length="449" mass="48479">MSAVNISLQPRRIDPSVDLEIRAIVEGRAGGETCSTDLASGPWNFDTVPGYGPGASMGDVIPTGSPRQGELPAEYRTASADELDARILAAKAALGDRVVVLGHFYQREEVVRHADYVGDSFQLANAALEHPDAEAIVFCGVHFMAETADLLSRPEQAVILPNLAAGCSMADMADIDQVEDAWEQLEDVYGDLSAPDADGLVPVIPVTYMNSSAAIKGFVGRHGGIVCTSSNARTVLEWAFARGRRVLFFPDQHLGRNTAKAMGVPLEQMPMWNPRKPLGGSTEEQLLDARVILWHGFCSVHRRFSVDQIAAARAEHPGVRVIVHPECPMEVVDAADESGSTDYIRKAIEAATEPTTFAIGTEVNLVQRLAAQHPQHEIFCLDPVVCPCSTMYRIHPGYLAWVLEALVDGEVLNRITVPGDVADPARVALERMLAAKPPAAPAAHWEQAS</sequence>
<dbReference type="GO" id="GO:0034628">
    <property type="term" value="P:'de novo' NAD+ biosynthetic process from L-aspartate"/>
    <property type="evidence" value="ECO:0007669"/>
    <property type="project" value="TreeGrafter"/>
</dbReference>
<feature type="binding site" evidence="13">
    <location>
        <position position="341"/>
    </location>
    <ligand>
        <name>iminosuccinate</name>
        <dbReference type="ChEBI" id="CHEBI:77875"/>
    </ligand>
</feature>
<gene>
    <name evidence="13" type="primary">nadA</name>
    <name evidence="14" type="ORF">BJ991_001912</name>
</gene>
<name>A0A7Y9KLL3_9MICO</name>
<feature type="binding site" evidence="13">
    <location>
        <position position="229"/>
    </location>
    <ligand>
        <name>iminosuccinate</name>
        <dbReference type="ChEBI" id="CHEBI:77875"/>
    </ligand>
</feature>
<feature type="binding site" evidence="13">
    <location>
        <position position="298"/>
    </location>
    <ligand>
        <name>[4Fe-4S] cluster</name>
        <dbReference type="ChEBI" id="CHEBI:49883"/>
    </ligand>
</feature>
<comment type="caution">
    <text evidence="14">The sequence shown here is derived from an EMBL/GenBank/DDBJ whole genome shotgun (WGS) entry which is preliminary data.</text>
</comment>
<dbReference type="Proteomes" id="UP000576969">
    <property type="component" value="Unassembled WGS sequence"/>
</dbReference>
<dbReference type="SUPFAM" id="SSF142754">
    <property type="entry name" value="NadA-like"/>
    <property type="match status" value="1"/>
</dbReference>
<feature type="binding site" evidence="13">
    <location>
        <position position="167"/>
    </location>
    <ligand>
        <name>[4Fe-4S] cluster</name>
        <dbReference type="ChEBI" id="CHEBI:49883"/>
    </ligand>
</feature>
<dbReference type="AlphaFoldDB" id="A0A7Y9KLL3"/>
<dbReference type="InterPro" id="IPR003473">
    <property type="entry name" value="NadA"/>
</dbReference>
<evidence type="ECO:0000313" key="15">
    <source>
        <dbReference type="Proteomes" id="UP000576969"/>
    </source>
</evidence>
<protein>
    <recommendedName>
        <fullName evidence="12 13">Quinolinate synthase</fullName>
        <ecNumber evidence="3 13">2.5.1.72</ecNumber>
    </recommendedName>
</protein>
<dbReference type="GO" id="GO:0008987">
    <property type="term" value="F:quinolinate synthetase A activity"/>
    <property type="evidence" value="ECO:0007669"/>
    <property type="project" value="UniProtKB-UniRule"/>
</dbReference>
<evidence type="ECO:0000256" key="7">
    <source>
        <dbReference type="ARBA" id="ARBA00022679"/>
    </source>
</evidence>
<proteinExistence type="inferred from homology"/>
<keyword evidence="9 13" id="KW-0408">Iron</keyword>
<evidence type="ECO:0000256" key="1">
    <source>
        <dbReference type="ARBA" id="ARBA00003791"/>
    </source>
</evidence>
<reference evidence="14 15" key="1">
    <citation type="submission" date="2020-07" db="EMBL/GenBank/DDBJ databases">
        <title>Sequencing the genomes of 1000 actinobacteria strains.</title>
        <authorList>
            <person name="Klenk H.-P."/>
        </authorList>
    </citation>
    <scope>NUCLEOTIDE SEQUENCE [LARGE SCALE GENOMIC DNA]</scope>
    <source>
        <strain evidence="14 15">DSM 24662</strain>
    </source>
</reference>
<dbReference type="UniPathway" id="UPA00253">
    <property type="reaction ID" value="UER00327"/>
</dbReference>
<comment type="cofactor">
    <cofactor evidence="13">
        <name>[4Fe-4S] cluster</name>
        <dbReference type="ChEBI" id="CHEBI:49883"/>
    </cofactor>
    <text evidence="13">Binds 1 [4Fe-4S] cluster per subunit.</text>
</comment>
<evidence type="ECO:0000256" key="2">
    <source>
        <dbReference type="ARBA" id="ARBA00005065"/>
    </source>
</evidence>
<dbReference type="EMBL" id="JACCBV010000001">
    <property type="protein sequence ID" value="NYE19884.1"/>
    <property type="molecule type" value="Genomic_DNA"/>
</dbReference>
<dbReference type="NCBIfam" id="NF006883">
    <property type="entry name" value="PRK09375.2-4"/>
    <property type="match status" value="1"/>
</dbReference>
<dbReference type="RefSeq" id="WP_179489511.1">
    <property type="nucleotide sequence ID" value="NZ_JACCBV010000001.1"/>
</dbReference>
<comment type="catalytic activity">
    <reaction evidence="11">
        <text>iminosuccinate + dihydroxyacetone phosphate = quinolinate + phosphate + 2 H2O + H(+)</text>
        <dbReference type="Rhea" id="RHEA:25888"/>
        <dbReference type="ChEBI" id="CHEBI:15377"/>
        <dbReference type="ChEBI" id="CHEBI:15378"/>
        <dbReference type="ChEBI" id="CHEBI:29959"/>
        <dbReference type="ChEBI" id="CHEBI:43474"/>
        <dbReference type="ChEBI" id="CHEBI:57642"/>
        <dbReference type="ChEBI" id="CHEBI:77875"/>
        <dbReference type="EC" id="2.5.1.72"/>
    </reaction>
    <physiologicalReaction direction="left-to-right" evidence="11">
        <dbReference type="Rhea" id="RHEA:25889"/>
    </physiologicalReaction>
</comment>
<dbReference type="InterPro" id="IPR023515">
    <property type="entry name" value="Quinolinate_synth_A_type3"/>
</dbReference>
<evidence type="ECO:0000256" key="8">
    <source>
        <dbReference type="ARBA" id="ARBA00022723"/>
    </source>
</evidence>
<organism evidence="14 15">
    <name type="scientific">Microbacterium immunditiarum</name>
    <dbReference type="NCBI Taxonomy" id="337480"/>
    <lineage>
        <taxon>Bacteria</taxon>
        <taxon>Bacillati</taxon>
        <taxon>Actinomycetota</taxon>
        <taxon>Actinomycetes</taxon>
        <taxon>Micrococcales</taxon>
        <taxon>Microbacteriaceae</taxon>
        <taxon>Microbacterium</taxon>
    </lineage>
</organism>
<evidence type="ECO:0000256" key="5">
    <source>
        <dbReference type="ARBA" id="ARBA00022490"/>
    </source>
</evidence>
<evidence type="ECO:0000256" key="11">
    <source>
        <dbReference type="ARBA" id="ARBA00050125"/>
    </source>
</evidence>
<dbReference type="HAMAP" id="MF_00569">
    <property type="entry name" value="NadA_type3"/>
    <property type="match status" value="1"/>
</dbReference>